<evidence type="ECO:0000256" key="2">
    <source>
        <dbReference type="ARBA" id="ARBA00004170"/>
    </source>
</evidence>
<dbReference type="Gene3D" id="3.40.50.12780">
    <property type="entry name" value="N-terminal domain of ligase-like"/>
    <property type="match status" value="1"/>
</dbReference>
<comment type="subcellular location">
    <subcellularLocation>
        <location evidence="2">Membrane</location>
        <topology evidence="2">Peripheral membrane protein</topology>
    </subcellularLocation>
</comment>
<proteinExistence type="inferred from homology"/>
<sequence>MAESRPWLKHYPKGLPANIDVDRYPNLNSFLSEAMEKFADKTAFYCMGKSMTYGEIDKASRQMAGYLQSRGLKPGDRVAIMMPNLLQYPIALFACIRAGLVVVNTNPLYTPRELLYQLKDSGVRGIIIVENFASHLQEIIGETQIETVILTSIGELLGTVKGSIVNFVVRKVKRMVPKFSIPNTVNFKDAIAHGKNFTIKDFEDSPDNVIAHQYTGGTTGVAKGAMLTNRNIVANMLQIKGCLDTRLKEGEEITLCPLPMYHIFAFIVNCLAMMAYGSMNVLVTNARDIKSVIKEFKNHKITVMTGVNSLYNAMLNDKDFAKVDFSQFKFGVGGAMAIQSSVNERWKAVTGSDLIEGYGMTEASPVVSVNPIDGTARIGTIGLPVPSTDVRIVDDNGVVQPVGQRGEIQVKGPQVMKGYYNKPAETANTIRDGWLCTGDIGIMDEDGFFRIVDRKKDMIIVSGFKVFPNEIEEVVSAHPKVKECAAVGIPNEKSGEVLKLFIVKKDRSLSKNELLDYCKENLTGYKMPKEIEFRDSLPKSNVGKILRRELREIKE</sequence>
<comment type="cofactor">
    <cofactor evidence="1">
        <name>Mg(2+)</name>
        <dbReference type="ChEBI" id="CHEBI:18420"/>
    </cofactor>
</comment>
<dbReference type="GO" id="GO:0004467">
    <property type="term" value="F:long-chain fatty acid-CoA ligase activity"/>
    <property type="evidence" value="ECO:0007669"/>
    <property type="project" value="UniProtKB-EC"/>
</dbReference>
<feature type="domain" description="AMP-binding enzyme C-terminal" evidence="16">
    <location>
        <begin position="470"/>
        <end position="544"/>
    </location>
</feature>
<name>A0A9D7SUY7_9BACT</name>
<dbReference type="InterPro" id="IPR000873">
    <property type="entry name" value="AMP-dep_synth/lig_dom"/>
</dbReference>
<dbReference type="InterPro" id="IPR050237">
    <property type="entry name" value="ATP-dep_AMP-bd_enzyme"/>
</dbReference>
<evidence type="ECO:0000256" key="6">
    <source>
        <dbReference type="ARBA" id="ARBA00022741"/>
    </source>
</evidence>
<dbReference type="InterPro" id="IPR025110">
    <property type="entry name" value="AMP-bd_C"/>
</dbReference>
<evidence type="ECO:0000256" key="10">
    <source>
        <dbReference type="ARBA" id="ARBA00023098"/>
    </source>
</evidence>
<dbReference type="Pfam" id="PF00501">
    <property type="entry name" value="AMP-binding"/>
    <property type="match status" value="1"/>
</dbReference>
<keyword evidence="9" id="KW-0460">Magnesium</keyword>
<evidence type="ECO:0000313" key="17">
    <source>
        <dbReference type="EMBL" id="MBK9983688.1"/>
    </source>
</evidence>
<keyword evidence="10" id="KW-0443">Lipid metabolism</keyword>
<comment type="pathway">
    <text evidence="3">Lipid metabolism; fatty acid beta-oxidation.</text>
</comment>
<evidence type="ECO:0000256" key="5">
    <source>
        <dbReference type="ARBA" id="ARBA00022598"/>
    </source>
</evidence>
<dbReference type="InterPro" id="IPR042099">
    <property type="entry name" value="ANL_N_sf"/>
</dbReference>
<feature type="domain" description="AMP-dependent synthetase/ligase" evidence="15">
    <location>
        <begin position="33"/>
        <end position="420"/>
    </location>
</feature>
<dbReference type="GO" id="GO:0016020">
    <property type="term" value="C:membrane"/>
    <property type="evidence" value="ECO:0007669"/>
    <property type="project" value="UniProtKB-SubCell"/>
</dbReference>
<evidence type="ECO:0000256" key="13">
    <source>
        <dbReference type="ARBA" id="ARBA00039545"/>
    </source>
</evidence>
<reference evidence="17 18" key="1">
    <citation type="submission" date="2020-10" db="EMBL/GenBank/DDBJ databases">
        <title>Connecting structure to function with the recovery of over 1000 high-quality activated sludge metagenome-assembled genomes encoding full-length rRNA genes using long-read sequencing.</title>
        <authorList>
            <person name="Singleton C.M."/>
            <person name="Petriglieri F."/>
            <person name="Kristensen J.M."/>
            <person name="Kirkegaard R.H."/>
            <person name="Michaelsen T.Y."/>
            <person name="Andersen M.H."/>
            <person name="Karst S.M."/>
            <person name="Dueholm M.S."/>
            <person name="Nielsen P.H."/>
            <person name="Albertsen M."/>
        </authorList>
    </citation>
    <scope>NUCLEOTIDE SEQUENCE [LARGE SCALE GENOMIC DNA]</scope>
    <source>
        <strain evidence="17">Ribe_18-Q3-R11-54_MAXAC.273</strain>
    </source>
</reference>
<evidence type="ECO:0000256" key="7">
    <source>
        <dbReference type="ARBA" id="ARBA00022832"/>
    </source>
</evidence>
<keyword evidence="7" id="KW-0276">Fatty acid metabolism</keyword>
<dbReference type="CDD" id="cd05936">
    <property type="entry name" value="FC-FACS_FadD_like"/>
    <property type="match status" value="1"/>
</dbReference>
<dbReference type="SUPFAM" id="SSF56801">
    <property type="entry name" value="Acetyl-CoA synthetase-like"/>
    <property type="match status" value="1"/>
</dbReference>
<organism evidence="17 18">
    <name type="scientific">Candidatus Opimibacter skivensis</name>
    <dbReference type="NCBI Taxonomy" id="2982028"/>
    <lineage>
        <taxon>Bacteria</taxon>
        <taxon>Pseudomonadati</taxon>
        <taxon>Bacteroidota</taxon>
        <taxon>Saprospiria</taxon>
        <taxon>Saprospirales</taxon>
        <taxon>Saprospiraceae</taxon>
        <taxon>Candidatus Opimibacter</taxon>
    </lineage>
</organism>
<comment type="caution">
    <text evidence="17">The sequence shown here is derived from an EMBL/GenBank/DDBJ whole genome shotgun (WGS) entry which is preliminary data.</text>
</comment>
<dbReference type="GO" id="GO:0005524">
    <property type="term" value="F:ATP binding"/>
    <property type="evidence" value="ECO:0007669"/>
    <property type="project" value="UniProtKB-KW"/>
</dbReference>
<evidence type="ECO:0000259" key="16">
    <source>
        <dbReference type="Pfam" id="PF13193"/>
    </source>
</evidence>
<keyword evidence="5" id="KW-0436">Ligase</keyword>
<dbReference type="FunFam" id="3.30.300.30:FF:000006">
    <property type="entry name" value="Long-chain-fatty-acid--CoA ligase FadD"/>
    <property type="match status" value="1"/>
</dbReference>
<dbReference type="EMBL" id="JADKGY010000022">
    <property type="protein sequence ID" value="MBK9983688.1"/>
    <property type="molecule type" value="Genomic_DNA"/>
</dbReference>
<evidence type="ECO:0000256" key="1">
    <source>
        <dbReference type="ARBA" id="ARBA00001946"/>
    </source>
</evidence>
<keyword evidence="6" id="KW-0547">Nucleotide-binding</keyword>
<dbReference type="EC" id="6.2.1.3" evidence="12"/>
<dbReference type="AlphaFoldDB" id="A0A9D7SUY7"/>
<evidence type="ECO:0000259" key="15">
    <source>
        <dbReference type="Pfam" id="PF00501"/>
    </source>
</evidence>
<gene>
    <name evidence="17" type="ORF">IPP15_15135</name>
</gene>
<protein>
    <recommendedName>
        <fullName evidence="13">Long-chain-fatty-acid--CoA ligase</fullName>
        <ecNumber evidence="12">6.2.1.3</ecNumber>
    </recommendedName>
    <alternativeName>
        <fullName evidence="14">Long-chain acyl-CoA synthetase</fullName>
    </alternativeName>
</protein>
<evidence type="ECO:0000256" key="3">
    <source>
        <dbReference type="ARBA" id="ARBA00005005"/>
    </source>
</evidence>
<evidence type="ECO:0000256" key="8">
    <source>
        <dbReference type="ARBA" id="ARBA00022840"/>
    </source>
</evidence>
<keyword evidence="8" id="KW-0067">ATP-binding</keyword>
<dbReference type="PANTHER" id="PTHR43767">
    <property type="entry name" value="LONG-CHAIN-FATTY-ACID--COA LIGASE"/>
    <property type="match status" value="1"/>
</dbReference>
<dbReference type="InterPro" id="IPR045851">
    <property type="entry name" value="AMP-bd_C_sf"/>
</dbReference>
<dbReference type="Pfam" id="PF13193">
    <property type="entry name" value="AMP-binding_C"/>
    <property type="match status" value="1"/>
</dbReference>
<evidence type="ECO:0000256" key="14">
    <source>
        <dbReference type="ARBA" id="ARBA00042773"/>
    </source>
</evidence>
<evidence type="ECO:0000256" key="12">
    <source>
        <dbReference type="ARBA" id="ARBA00026121"/>
    </source>
</evidence>
<evidence type="ECO:0000256" key="4">
    <source>
        <dbReference type="ARBA" id="ARBA00006432"/>
    </source>
</evidence>
<comment type="similarity">
    <text evidence="4">Belongs to the ATP-dependent AMP-binding enzyme family.</text>
</comment>
<evidence type="ECO:0000313" key="18">
    <source>
        <dbReference type="Proteomes" id="UP000808337"/>
    </source>
</evidence>
<dbReference type="FunFam" id="3.40.50.12780:FF:000003">
    <property type="entry name" value="Long-chain-fatty-acid--CoA ligase FadD"/>
    <property type="match status" value="1"/>
</dbReference>
<keyword evidence="11" id="KW-0472">Membrane</keyword>
<dbReference type="Proteomes" id="UP000808337">
    <property type="component" value="Unassembled WGS sequence"/>
</dbReference>
<dbReference type="PANTHER" id="PTHR43767:SF8">
    <property type="entry name" value="LONG-CHAIN-FATTY-ACID--COA LIGASE"/>
    <property type="match status" value="1"/>
</dbReference>
<accession>A0A9D7SUY7</accession>
<evidence type="ECO:0000256" key="11">
    <source>
        <dbReference type="ARBA" id="ARBA00023136"/>
    </source>
</evidence>
<dbReference type="Gene3D" id="3.30.300.30">
    <property type="match status" value="1"/>
</dbReference>
<evidence type="ECO:0000256" key="9">
    <source>
        <dbReference type="ARBA" id="ARBA00022842"/>
    </source>
</evidence>